<accession>A0A975QLH6</accession>
<proteinExistence type="inferred from homology"/>
<dbReference type="EMBL" id="CP074402">
    <property type="protein sequence ID" value="QVJ02270.1"/>
    <property type="molecule type" value="Genomic_DNA"/>
</dbReference>
<comment type="similarity">
    <text evidence="1 2">Belongs to the small heat shock protein (HSP20) family.</text>
</comment>
<name>A0A975QLH6_9ACTN</name>
<dbReference type="KEGG" id="nec:KGD82_06210"/>
<evidence type="ECO:0000256" key="3">
    <source>
        <dbReference type="SAM" id="MobiDB-lite"/>
    </source>
</evidence>
<reference evidence="5" key="1">
    <citation type="submission" date="2021-05" db="EMBL/GenBank/DDBJ databases">
        <authorList>
            <person name="Kaiqin L."/>
            <person name="Jian G."/>
        </authorList>
    </citation>
    <scope>NUCLEOTIDE SEQUENCE</scope>
    <source>
        <strain evidence="5">HDS5</strain>
    </source>
</reference>
<evidence type="ECO:0000313" key="6">
    <source>
        <dbReference type="Proteomes" id="UP000682416"/>
    </source>
</evidence>
<organism evidence="5 6">
    <name type="scientific">Nocardiopsis eucommiae</name>
    <dbReference type="NCBI Taxonomy" id="2831970"/>
    <lineage>
        <taxon>Bacteria</taxon>
        <taxon>Bacillati</taxon>
        <taxon>Actinomycetota</taxon>
        <taxon>Actinomycetes</taxon>
        <taxon>Streptosporangiales</taxon>
        <taxon>Nocardiopsidaceae</taxon>
        <taxon>Nocardiopsis</taxon>
    </lineage>
</organism>
<dbReference type="CDD" id="cd06464">
    <property type="entry name" value="ACD_sHsps-like"/>
    <property type="match status" value="1"/>
</dbReference>
<evidence type="ECO:0000259" key="4">
    <source>
        <dbReference type="PROSITE" id="PS01031"/>
    </source>
</evidence>
<feature type="domain" description="SHSP" evidence="4">
    <location>
        <begin position="25"/>
        <end position="135"/>
    </location>
</feature>
<dbReference type="Pfam" id="PF00011">
    <property type="entry name" value="HSP20"/>
    <property type="match status" value="1"/>
</dbReference>
<dbReference type="SUPFAM" id="SSF49764">
    <property type="entry name" value="HSP20-like chaperones"/>
    <property type="match status" value="1"/>
</dbReference>
<gene>
    <name evidence="5" type="ORF">KGD82_06210</name>
</gene>
<evidence type="ECO:0000256" key="1">
    <source>
        <dbReference type="PROSITE-ProRule" id="PRU00285"/>
    </source>
</evidence>
<evidence type="ECO:0000313" key="5">
    <source>
        <dbReference type="EMBL" id="QVJ02270.1"/>
    </source>
</evidence>
<feature type="region of interest" description="Disordered" evidence="3">
    <location>
        <begin position="1"/>
        <end position="31"/>
    </location>
</feature>
<evidence type="ECO:0000256" key="2">
    <source>
        <dbReference type="RuleBase" id="RU003616"/>
    </source>
</evidence>
<dbReference type="Proteomes" id="UP000682416">
    <property type="component" value="Chromosome"/>
</dbReference>
<protein>
    <submittedName>
        <fullName evidence="5">Hsp20/alpha crystallin family protein</fullName>
    </submittedName>
</protein>
<dbReference type="Gene3D" id="2.60.40.790">
    <property type="match status" value="1"/>
</dbReference>
<sequence length="139" mass="15440">MNAVSRGEGLTRFPDPWDVDPPSPSSRTSSYLRVETSVNDHLYVVRVEAPGVDPQRDLKVTVERGTITIECVRTEGTTAPLYTEFHYGTFSRTLVLPAEADWEDVTASYDQGLLEVRVGLSREPGSSRTVPISRESPEE</sequence>
<dbReference type="InterPro" id="IPR008978">
    <property type="entry name" value="HSP20-like_chaperone"/>
</dbReference>
<dbReference type="InterPro" id="IPR002068">
    <property type="entry name" value="A-crystallin/Hsp20_dom"/>
</dbReference>
<dbReference type="AlphaFoldDB" id="A0A975QLH6"/>
<keyword evidence="6" id="KW-1185">Reference proteome</keyword>
<dbReference type="PROSITE" id="PS01031">
    <property type="entry name" value="SHSP"/>
    <property type="match status" value="1"/>
</dbReference>